<dbReference type="GO" id="GO:0005509">
    <property type="term" value="F:calcium ion binding"/>
    <property type="evidence" value="ECO:0007669"/>
    <property type="project" value="InterPro"/>
</dbReference>
<evidence type="ECO:0000259" key="1">
    <source>
        <dbReference type="PROSITE" id="PS50222"/>
    </source>
</evidence>
<dbReference type="PROSITE" id="PS50222">
    <property type="entry name" value="EF_HAND_2"/>
    <property type="match status" value="1"/>
</dbReference>
<dbReference type="InterPro" id="IPR018247">
    <property type="entry name" value="EF_Hand_1_Ca_BS"/>
</dbReference>
<dbReference type="PROSITE" id="PS00018">
    <property type="entry name" value="EF_HAND_1"/>
    <property type="match status" value="1"/>
</dbReference>
<sequence>MALNKLFQSDKIFAAVILIILNIGSKNIDLTLSPAQKKIFSHDITKQILIFSIAWVGSREIKSALLVTCVYIIVVDVLMNTKSRFNLLPESLRKLEHAIDTNSDGHIDDDELNNAIKLLEKLKK</sequence>
<dbReference type="InterPro" id="IPR002048">
    <property type="entry name" value="EF_hand_dom"/>
</dbReference>
<dbReference type="EMBL" id="MN739271">
    <property type="protein sequence ID" value="QHS96517.1"/>
    <property type="molecule type" value="Genomic_DNA"/>
</dbReference>
<proteinExistence type="predicted"/>
<organism evidence="2">
    <name type="scientific">viral metagenome</name>
    <dbReference type="NCBI Taxonomy" id="1070528"/>
    <lineage>
        <taxon>unclassified sequences</taxon>
        <taxon>metagenomes</taxon>
        <taxon>organismal metagenomes</taxon>
    </lineage>
</organism>
<accession>A0A6C0BW19</accession>
<reference evidence="2" key="1">
    <citation type="journal article" date="2020" name="Nature">
        <title>Giant virus diversity and host interactions through global metagenomics.</title>
        <authorList>
            <person name="Schulz F."/>
            <person name="Roux S."/>
            <person name="Paez-Espino D."/>
            <person name="Jungbluth S."/>
            <person name="Walsh D.A."/>
            <person name="Denef V.J."/>
            <person name="McMahon K.D."/>
            <person name="Konstantinidis K.T."/>
            <person name="Eloe-Fadrosh E.A."/>
            <person name="Kyrpides N.C."/>
            <person name="Woyke T."/>
        </authorList>
    </citation>
    <scope>NUCLEOTIDE SEQUENCE</scope>
    <source>
        <strain evidence="2">GVMAG-M-3300020166-18</strain>
    </source>
</reference>
<feature type="domain" description="EF-hand" evidence="1">
    <location>
        <begin position="87"/>
        <end position="122"/>
    </location>
</feature>
<evidence type="ECO:0000313" key="2">
    <source>
        <dbReference type="EMBL" id="QHS96517.1"/>
    </source>
</evidence>
<protein>
    <recommendedName>
        <fullName evidence="1">EF-hand domain-containing protein</fullName>
    </recommendedName>
</protein>
<name>A0A6C0BW19_9ZZZZ</name>
<dbReference type="AlphaFoldDB" id="A0A6C0BW19"/>